<keyword evidence="2" id="KW-1185">Reference proteome</keyword>
<reference evidence="1" key="1">
    <citation type="submission" date="2022-07" db="EMBL/GenBank/DDBJ databases">
        <title>Genome Sequence of Xylaria arbuscula.</title>
        <authorList>
            <person name="Buettner E."/>
        </authorList>
    </citation>
    <scope>NUCLEOTIDE SEQUENCE</scope>
    <source>
        <strain evidence="1">VT107</strain>
    </source>
</reference>
<dbReference type="EMBL" id="JANPWZ010001685">
    <property type="protein sequence ID" value="KAJ3563943.1"/>
    <property type="molecule type" value="Genomic_DNA"/>
</dbReference>
<sequence>MGLRHFERDTVENAVQKLVDEAYNDEQLRARLGIQGSVTFESHTNLGDTVDAVSHSIEQMLEKFEYAYTAGIQRIMEKGGDTFEEMQKLKEELAEELDELKRCRELVRFASTQLARFQIHSRTQDIDDIADDKSCRKHRDTEGRFHCPRWGCDFKATKPNHLLKHYGRYIPLYNEPPCDNPISSVGDEIVDALVLKGSAVILVIVKLAVPVRSKLALVA</sequence>
<name>A0A9W8N9G2_9PEZI</name>
<dbReference type="VEuPathDB" id="FungiDB:F4678DRAFT_413213"/>
<accession>A0A9W8N9G2</accession>
<gene>
    <name evidence="1" type="ORF">NPX13_g8018</name>
</gene>
<organism evidence="1 2">
    <name type="scientific">Xylaria arbuscula</name>
    <dbReference type="NCBI Taxonomy" id="114810"/>
    <lineage>
        <taxon>Eukaryota</taxon>
        <taxon>Fungi</taxon>
        <taxon>Dikarya</taxon>
        <taxon>Ascomycota</taxon>
        <taxon>Pezizomycotina</taxon>
        <taxon>Sordariomycetes</taxon>
        <taxon>Xylariomycetidae</taxon>
        <taxon>Xylariales</taxon>
        <taxon>Xylariaceae</taxon>
        <taxon>Xylaria</taxon>
    </lineage>
</organism>
<protein>
    <submittedName>
        <fullName evidence="1">Uncharacterized protein</fullName>
    </submittedName>
</protein>
<proteinExistence type="predicted"/>
<evidence type="ECO:0000313" key="2">
    <source>
        <dbReference type="Proteomes" id="UP001148614"/>
    </source>
</evidence>
<evidence type="ECO:0000313" key="1">
    <source>
        <dbReference type="EMBL" id="KAJ3563943.1"/>
    </source>
</evidence>
<dbReference type="AlphaFoldDB" id="A0A9W8N9G2"/>
<dbReference type="Proteomes" id="UP001148614">
    <property type="component" value="Unassembled WGS sequence"/>
</dbReference>
<comment type="caution">
    <text evidence="1">The sequence shown here is derived from an EMBL/GenBank/DDBJ whole genome shotgun (WGS) entry which is preliminary data.</text>
</comment>